<gene>
    <name evidence="1" type="ORF">SAMD00023353_0600360</name>
</gene>
<proteinExistence type="predicted"/>
<keyword evidence="2" id="KW-1185">Reference proteome</keyword>
<dbReference type="EMBL" id="DF977451">
    <property type="protein sequence ID" value="GAP84175.2"/>
    <property type="molecule type" value="Genomic_DNA"/>
</dbReference>
<evidence type="ECO:0000313" key="1">
    <source>
        <dbReference type="EMBL" id="GAP84175.2"/>
    </source>
</evidence>
<organism evidence="1">
    <name type="scientific">Rosellinia necatrix</name>
    <name type="common">White root-rot fungus</name>
    <dbReference type="NCBI Taxonomy" id="77044"/>
    <lineage>
        <taxon>Eukaryota</taxon>
        <taxon>Fungi</taxon>
        <taxon>Dikarya</taxon>
        <taxon>Ascomycota</taxon>
        <taxon>Pezizomycotina</taxon>
        <taxon>Sordariomycetes</taxon>
        <taxon>Xylariomycetidae</taxon>
        <taxon>Xylariales</taxon>
        <taxon>Xylariaceae</taxon>
        <taxon>Rosellinia</taxon>
    </lineage>
</organism>
<name>A0A1S7ULI6_ROSNE</name>
<evidence type="ECO:0000313" key="2">
    <source>
        <dbReference type="Proteomes" id="UP000054516"/>
    </source>
</evidence>
<dbReference type="Proteomes" id="UP000054516">
    <property type="component" value="Unassembled WGS sequence"/>
</dbReference>
<reference evidence="1" key="1">
    <citation type="submission" date="2016-03" db="EMBL/GenBank/DDBJ databases">
        <title>Draft genome sequence of Rosellinia necatrix.</title>
        <authorList>
            <person name="Kanematsu S."/>
        </authorList>
    </citation>
    <scope>NUCLEOTIDE SEQUENCE [LARGE SCALE GENOMIC DNA]</scope>
    <source>
        <strain evidence="1">W97</strain>
    </source>
</reference>
<accession>A0A1S7ULI6</accession>
<dbReference type="OrthoDB" id="5428890at2759"/>
<sequence>MPSTSSFALKKVRQPKNTSFDLFPGLSWYTAWLQKQLKLQPSFMFDSLPELDCEDEGSLASKILPLCTKIADIIEGSEAPSISSIVKSLFEDGSISAGDEHQILDSATSLVFAIIGWLTMLYRPDTLSCPSNEFCIVDEMDGHRGEGHMSLKQGRMGSSKRLSDFLLGFGVMLPPANYHAIEDPEEIKAYDKLGSVDSSALNLFLLTTIGGVSVEWTDCLACHLELNKDARLNKG</sequence>
<dbReference type="AlphaFoldDB" id="A0A1S7ULI6"/>
<protein>
    <submittedName>
        <fullName evidence="1">Putative dipeptidyl peptidase III</fullName>
    </submittedName>
</protein>